<dbReference type="SUPFAM" id="SSF103088">
    <property type="entry name" value="OmpA-like"/>
    <property type="match status" value="1"/>
</dbReference>
<accession>A0A550JEY8</accession>
<feature type="signal peptide" evidence="1">
    <location>
        <begin position="1"/>
        <end position="19"/>
    </location>
</feature>
<proteinExistence type="predicted"/>
<dbReference type="Proteomes" id="UP000317155">
    <property type="component" value="Unassembled WGS sequence"/>
</dbReference>
<evidence type="ECO:0000313" key="2">
    <source>
        <dbReference type="EMBL" id="TRO81753.1"/>
    </source>
</evidence>
<name>A0A550JEY8_9BACT</name>
<keyword evidence="3" id="KW-1185">Reference proteome</keyword>
<dbReference type="InterPro" id="IPR036737">
    <property type="entry name" value="OmpA-like_sf"/>
</dbReference>
<protein>
    <submittedName>
        <fullName evidence="2">OmpA family protein</fullName>
    </submittedName>
</protein>
<dbReference type="Gene3D" id="3.30.1330.60">
    <property type="entry name" value="OmpA-like domain"/>
    <property type="match status" value="1"/>
</dbReference>
<evidence type="ECO:0000313" key="3">
    <source>
        <dbReference type="Proteomes" id="UP000317155"/>
    </source>
</evidence>
<dbReference type="RefSeq" id="WP_092057580.1">
    <property type="nucleotide sequence ID" value="NZ_FOJJ01000037.1"/>
</dbReference>
<organism evidence="2 3">
    <name type="scientific">Trichloromonas acetexigens</name>
    <dbReference type="NCBI Taxonomy" id="38815"/>
    <lineage>
        <taxon>Bacteria</taxon>
        <taxon>Pseudomonadati</taxon>
        <taxon>Thermodesulfobacteriota</taxon>
        <taxon>Desulfuromonadia</taxon>
        <taxon>Desulfuromonadales</taxon>
        <taxon>Trichloromonadaceae</taxon>
        <taxon>Trichloromonas</taxon>
    </lineage>
</organism>
<sequence>MRNGLIGLLLLLLWGCAGGTPSPAPVVEAAAPTPSAAELRASAALLPGVEIDPGEGLTLRYPGERLFSAGAALPLAGGVEMLEPLADWLAASGRVRWRGTVRAATDVSPEYDRQLAQARAELLGRYFTNRGIDREKLELTAEGGTGAPFELELRE</sequence>
<dbReference type="AlphaFoldDB" id="A0A550JEY8"/>
<keyword evidence="1" id="KW-0732">Signal</keyword>
<reference evidence="2 3" key="1">
    <citation type="submission" date="2019-07" db="EMBL/GenBank/DDBJ databases">
        <title>Insights of Desulfuromonas acetexigens electromicrobiology.</title>
        <authorList>
            <person name="Katuri K."/>
            <person name="Sapireddy V."/>
            <person name="Shaw D.R."/>
            <person name="Saikaly P."/>
        </authorList>
    </citation>
    <scope>NUCLEOTIDE SEQUENCE [LARGE SCALE GENOMIC DNA]</scope>
    <source>
        <strain evidence="2 3">2873</strain>
    </source>
</reference>
<gene>
    <name evidence="2" type="ORF">FL622_08075</name>
</gene>
<feature type="chain" id="PRO_5021921931" evidence="1">
    <location>
        <begin position="20"/>
        <end position="155"/>
    </location>
</feature>
<dbReference type="EMBL" id="VJVV01000005">
    <property type="protein sequence ID" value="TRO81753.1"/>
    <property type="molecule type" value="Genomic_DNA"/>
</dbReference>
<comment type="caution">
    <text evidence="2">The sequence shown here is derived from an EMBL/GenBank/DDBJ whole genome shotgun (WGS) entry which is preliminary data.</text>
</comment>
<evidence type="ECO:0000256" key="1">
    <source>
        <dbReference type="SAM" id="SignalP"/>
    </source>
</evidence>
<dbReference type="OrthoDB" id="10011444at2"/>